<accession>A0A4Q0XFL3</accession>
<dbReference type="OrthoDB" id="9127033at2"/>
<dbReference type="Gene3D" id="2.60.120.10">
    <property type="entry name" value="Jelly Rolls"/>
    <property type="match status" value="1"/>
</dbReference>
<dbReference type="SMART" id="SM00448">
    <property type="entry name" value="REC"/>
    <property type="match status" value="1"/>
</dbReference>
<dbReference type="SUPFAM" id="SSF46785">
    <property type="entry name" value="Winged helix' DNA-binding domain"/>
    <property type="match status" value="1"/>
</dbReference>
<dbReference type="InterPro" id="IPR011006">
    <property type="entry name" value="CheY-like_superfamily"/>
</dbReference>
<dbReference type="AlphaFoldDB" id="A0A4Q0XFL3"/>
<evidence type="ECO:0000256" key="3">
    <source>
        <dbReference type="ARBA" id="ARBA00023015"/>
    </source>
</evidence>
<dbReference type="InterPro" id="IPR039420">
    <property type="entry name" value="WalR-like"/>
</dbReference>
<dbReference type="GO" id="GO:0000156">
    <property type="term" value="F:phosphorelay response regulator activity"/>
    <property type="evidence" value="ECO:0007669"/>
    <property type="project" value="TreeGrafter"/>
</dbReference>
<name>A0A4Q0XFL3_9FLAO</name>
<feature type="domain" description="Response regulatory" evidence="8">
    <location>
        <begin position="3"/>
        <end position="119"/>
    </location>
</feature>
<dbReference type="Pfam" id="PF00027">
    <property type="entry name" value="cNMP_binding"/>
    <property type="match status" value="1"/>
</dbReference>
<dbReference type="Proteomes" id="UP000289792">
    <property type="component" value="Unassembled WGS sequence"/>
</dbReference>
<dbReference type="InterPro" id="IPR012318">
    <property type="entry name" value="HTH_CRP"/>
</dbReference>
<dbReference type="Gene3D" id="1.10.10.10">
    <property type="entry name" value="Winged helix-like DNA-binding domain superfamily/Winged helix DNA-binding domain"/>
    <property type="match status" value="1"/>
</dbReference>
<dbReference type="InterPro" id="IPR001789">
    <property type="entry name" value="Sig_transdc_resp-reg_receiver"/>
</dbReference>
<organism evidence="10 11">
    <name type="scientific">Gelidibacter gilvus</name>
    <dbReference type="NCBI Taxonomy" id="59602"/>
    <lineage>
        <taxon>Bacteria</taxon>
        <taxon>Pseudomonadati</taxon>
        <taxon>Bacteroidota</taxon>
        <taxon>Flavobacteriia</taxon>
        <taxon>Flavobacteriales</taxon>
        <taxon>Flavobacteriaceae</taxon>
        <taxon>Gelidibacter</taxon>
    </lineage>
</organism>
<feature type="domain" description="HTH crp-type" evidence="9">
    <location>
        <begin position="275"/>
        <end position="347"/>
    </location>
</feature>
<dbReference type="GO" id="GO:0000976">
    <property type="term" value="F:transcription cis-regulatory region binding"/>
    <property type="evidence" value="ECO:0007669"/>
    <property type="project" value="TreeGrafter"/>
</dbReference>
<dbReference type="InterPro" id="IPR000595">
    <property type="entry name" value="cNMP-bd_dom"/>
</dbReference>
<dbReference type="PROSITE" id="PS51063">
    <property type="entry name" value="HTH_CRP_2"/>
    <property type="match status" value="1"/>
</dbReference>
<evidence type="ECO:0000259" key="9">
    <source>
        <dbReference type="PROSITE" id="PS51063"/>
    </source>
</evidence>
<evidence type="ECO:0000256" key="6">
    <source>
        <dbReference type="PROSITE-ProRule" id="PRU00169"/>
    </source>
</evidence>
<evidence type="ECO:0000256" key="4">
    <source>
        <dbReference type="ARBA" id="ARBA00023125"/>
    </source>
</evidence>
<dbReference type="PROSITE" id="PS50042">
    <property type="entry name" value="CNMP_BINDING_3"/>
    <property type="match status" value="1"/>
</dbReference>
<keyword evidence="5" id="KW-0804">Transcription</keyword>
<dbReference type="PANTHER" id="PTHR48111:SF4">
    <property type="entry name" value="DNA-BINDING DUAL TRANSCRIPTIONAL REGULATOR OMPR"/>
    <property type="match status" value="1"/>
</dbReference>
<dbReference type="Gene3D" id="3.40.50.2300">
    <property type="match status" value="1"/>
</dbReference>
<evidence type="ECO:0000313" key="10">
    <source>
        <dbReference type="EMBL" id="RXJ49611.1"/>
    </source>
</evidence>
<evidence type="ECO:0000256" key="1">
    <source>
        <dbReference type="ARBA" id="ARBA00022553"/>
    </source>
</evidence>
<reference evidence="10 11" key="1">
    <citation type="submission" date="2019-01" db="EMBL/GenBank/DDBJ databases">
        <title>Genome sequence of the Antarctic species Gelidibacter gilvus ACAM 158(T).</title>
        <authorList>
            <person name="Bowman J.P."/>
        </authorList>
    </citation>
    <scope>NUCLEOTIDE SEQUENCE [LARGE SCALE GENOMIC DNA]</scope>
    <source>
        <strain evidence="10 11">IC158</strain>
    </source>
</reference>
<keyword evidence="1 6" id="KW-0597">Phosphoprotein</keyword>
<evidence type="ECO:0000259" key="8">
    <source>
        <dbReference type="PROSITE" id="PS50110"/>
    </source>
</evidence>
<evidence type="ECO:0000256" key="5">
    <source>
        <dbReference type="ARBA" id="ARBA00023163"/>
    </source>
</evidence>
<evidence type="ECO:0000313" key="11">
    <source>
        <dbReference type="Proteomes" id="UP000289792"/>
    </source>
</evidence>
<dbReference type="SMART" id="SM00419">
    <property type="entry name" value="HTH_CRP"/>
    <property type="match status" value="1"/>
</dbReference>
<dbReference type="CDD" id="cd17574">
    <property type="entry name" value="REC_OmpR"/>
    <property type="match status" value="1"/>
</dbReference>
<dbReference type="GO" id="GO:0032993">
    <property type="term" value="C:protein-DNA complex"/>
    <property type="evidence" value="ECO:0007669"/>
    <property type="project" value="TreeGrafter"/>
</dbReference>
<comment type="caution">
    <text evidence="10">The sequence shown here is derived from an EMBL/GenBank/DDBJ whole genome shotgun (WGS) entry which is preliminary data.</text>
</comment>
<dbReference type="GO" id="GO:0005829">
    <property type="term" value="C:cytosol"/>
    <property type="evidence" value="ECO:0007669"/>
    <property type="project" value="TreeGrafter"/>
</dbReference>
<dbReference type="InterPro" id="IPR036388">
    <property type="entry name" value="WH-like_DNA-bd_sf"/>
</dbReference>
<feature type="modified residue" description="4-aspartylphosphate" evidence="6">
    <location>
        <position position="52"/>
    </location>
</feature>
<dbReference type="Pfam" id="PF13545">
    <property type="entry name" value="HTH_Crp_2"/>
    <property type="match status" value="1"/>
</dbReference>
<keyword evidence="11" id="KW-1185">Reference proteome</keyword>
<dbReference type="Pfam" id="PF00072">
    <property type="entry name" value="Response_reg"/>
    <property type="match status" value="1"/>
</dbReference>
<keyword evidence="4" id="KW-0238">DNA-binding</keyword>
<dbReference type="SMART" id="SM00100">
    <property type="entry name" value="cNMP"/>
    <property type="match status" value="1"/>
</dbReference>
<gene>
    <name evidence="10" type="ORF">ESZ48_11420</name>
</gene>
<dbReference type="EMBL" id="SDDZ01000006">
    <property type="protein sequence ID" value="RXJ49611.1"/>
    <property type="molecule type" value="Genomic_DNA"/>
</dbReference>
<keyword evidence="2" id="KW-0902">Two-component regulatory system</keyword>
<dbReference type="PANTHER" id="PTHR48111">
    <property type="entry name" value="REGULATOR OF RPOS"/>
    <property type="match status" value="1"/>
</dbReference>
<dbReference type="InterPro" id="IPR036390">
    <property type="entry name" value="WH_DNA-bd_sf"/>
</dbReference>
<dbReference type="InterPro" id="IPR018490">
    <property type="entry name" value="cNMP-bd_dom_sf"/>
</dbReference>
<dbReference type="SUPFAM" id="SSF52172">
    <property type="entry name" value="CheY-like"/>
    <property type="match status" value="1"/>
</dbReference>
<dbReference type="InterPro" id="IPR014710">
    <property type="entry name" value="RmlC-like_jellyroll"/>
</dbReference>
<dbReference type="GO" id="GO:0006355">
    <property type="term" value="P:regulation of DNA-templated transcription"/>
    <property type="evidence" value="ECO:0007669"/>
    <property type="project" value="InterPro"/>
</dbReference>
<dbReference type="PROSITE" id="PS50110">
    <property type="entry name" value="RESPONSE_REGULATORY"/>
    <property type="match status" value="1"/>
</dbReference>
<dbReference type="CDD" id="cd00038">
    <property type="entry name" value="CAP_ED"/>
    <property type="match status" value="1"/>
</dbReference>
<dbReference type="SUPFAM" id="SSF51206">
    <property type="entry name" value="cAMP-binding domain-like"/>
    <property type="match status" value="1"/>
</dbReference>
<dbReference type="RefSeq" id="WP_129017621.1">
    <property type="nucleotide sequence ID" value="NZ_SDDZ01000006.1"/>
</dbReference>
<protein>
    <submittedName>
        <fullName evidence="10">Response regulator</fullName>
    </submittedName>
</protein>
<keyword evidence="3" id="KW-0805">Transcription regulation</keyword>
<feature type="domain" description="Cyclic nucleotide-binding" evidence="7">
    <location>
        <begin position="148"/>
        <end position="261"/>
    </location>
</feature>
<sequence length="356" mass="39942">MKKILIIEDNQDVRENTADILELEGYEVASAENGIIGVERAKELLPDVIVCDIMMPELDGYGVLEELNKNAQTSSIPFIFLTAKTEKIDMRKGMNLGADDYLTKPFTETELLEAIEGRLKRHDFLRREFSRSIEGVSQFIEAASSYLELDHLSRDYNPVNYTTKDLIYMEGDAANTLYFIESGVIKTFKTTEKGKEFVTGLCGPGHFIGQLSLLSDNGTYIESAAVLENAVLYEIPKLDFTSLIKENNVVANKFMSLLSNNLVDVQELMVNVAYATVRQRAAKALLDIHDQRILINDDDNGISIGREDFAGLIGTATETAIRMLTRFSEEGLISFGVRREIIIKEKKTLEHIVMFG</sequence>
<evidence type="ECO:0000259" key="7">
    <source>
        <dbReference type="PROSITE" id="PS50042"/>
    </source>
</evidence>
<evidence type="ECO:0000256" key="2">
    <source>
        <dbReference type="ARBA" id="ARBA00023012"/>
    </source>
</evidence>
<proteinExistence type="predicted"/>